<dbReference type="Gene3D" id="3.40.50.1360">
    <property type="match status" value="1"/>
</dbReference>
<dbReference type="GO" id="GO:0019262">
    <property type="term" value="P:N-acetylneuraminate catabolic process"/>
    <property type="evidence" value="ECO:0007669"/>
    <property type="project" value="UniProtKB-UniRule"/>
</dbReference>
<dbReference type="GO" id="GO:0004342">
    <property type="term" value="F:glucosamine-6-phosphate deaminase activity"/>
    <property type="evidence" value="ECO:0007669"/>
    <property type="project" value="UniProtKB-UniRule"/>
</dbReference>
<dbReference type="NCBIfam" id="NF001684">
    <property type="entry name" value="PRK00443.1-4"/>
    <property type="match status" value="1"/>
</dbReference>
<dbReference type="InterPro" id="IPR004547">
    <property type="entry name" value="Glucosamine6P_isomerase"/>
</dbReference>
<dbReference type="PANTHER" id="PTHR11280">
    <property type="entry name" value="GLUCOSAMINE-6-PHOSPHATE ISOMERASE"/>
    <property type="match status" value="1"/>
</dbReference>
<dbReference type="GO" id="GO:0006046">
    <property type="term" value="P:N-acetylglucosamine catabolic process"/>
    <property type="evidence" value="ECO:0007669"/>
    <property type="project" value="UniProtKB-UniRule"/>
</dbReference>
<dbReference type="PROSITE" id="PS01161">
    <property type="entry name" value="GLC_GALNAC_ISOMERASE"/>
    <property type="match status" value="1"/>
</dbReference>
<dbReference type="InterPro" id="IPR018321">
    <property type="entry name" value="Glucosamine6P_isomerase_CS"/>
</dbReference>
<dbReference type="EMBL" id="LGSS01000009">
    <property type="protein sequence ID" value="KNF08157.1"/>
    <property type="molecule type" value="Genomic_DNA"/>
</dbReference>
<comment type="pathway">
    <text evidence="4">Amino-sugar metabolism; N-acetylneuraminate degradation; D-fructose 6-phosphate from N-acetylneuraminate: step 5/5.</text>
</comment>
<organism evidence="6 7">
    <name type="scientific">Gottschalkia purinilytica</name>
    <name type="common">Clostridium purinilyticum</name>
    <dbReference type="NCBI Taxonomy" id="1503"/>
    <lineage>
        <taxon>Bacteria</taxon>
        <taxon>Bacillati</taxon>
        <taxon>Bacillota</taxon>
        <taxon>Tissierellia</taxon>
        <taxon>Tissierellales</taxon>
        <taxon>Gottschalkiaceae</taxon>
        <taxon>Gottschalkia</taxon>
    </lineage>
</organism>
<name>A0A0L0W9N4_GOTPU</name>
<dbReference type="UniPathway" id="UPA00629">
    <property type="reaction ID" value="UER00684"/>
</dbReference>
<dbReference type="FunFam" id="3.40.50.1360:FF:000003">
    <property type="entry name" value="Glucosamine-6-phosphate deaminase"/>
    <property type="match status" value="1"/>
</dbReference>
<accession>A0A0L0W9N4</accession>
<dbReference type="EC" id="3.5.99.6" evidence="4"/>
<evidence type="ECO:0000256" key="4">
    <source>
        <dbReference type="HAMAP-Rule" id="MF_01241"/>
    </source>
</evidence>
<dbReference type="RefSeq" id="WP_050355525.1">
    <property type="nucleotide sequence ID" value="NZ_LGSS01000009.1"/>
</dbReference>
<dbReference type="GO" id="GO:0006043">
    <property type="term" value="P:glucosamine catabolic process"/>
    <property type="evidence" value="ECO:0007669"/>
    <property type="project" value="TreeGrafter"/>
</dbReference>
<feature type="active site" description="Proton acceptor; for enolization step" evidence="4">
    <location>
        <position position="67"/>
    </location>
</feature>
<dbReference type="CDD" id="cd01399">
    <property type="entry name" value="GlcN6P_deaminase"/>
    <property type="match status" value="1"/>
</dbReference>
<keyword evidence="3 4" id="KW-0119">Carbohydrate metabolism</keyword>
<dbReference type="InterPro" id="IPR006148">
    <property type="entry name" value="Glc/Gal-6P_isomerase"/>
</dbReference>
<evidence type="ECO:0000259" key="5">
    <source>
        <dbReference type="Pfam" id="PF01182"/>
    </source>
</evidence>
<keyword evidence="7" id="KW-1185">Reference proteome</keyword>
<sequence length="241" mass="27085">MKVYKVKDYQELSKKSASIVAEQIKLKSNSILGLATGSTPEGMYKELIELYEKNIVDFSDVTTFNLDEYYGLYPEDSQSYNYYMRKHLLNHINIKEENINIPNGMAEDIEKSCEEYENKIKELGGIDLQLLGIGRNGHIGFNEPSDSFETYTRLVELDIDTINANSRFFASLEEVPTKAISMGIQTIMNAKKILLIASGESKAKTIYDTIKGPITPSVPASILQLHKDVTIIVDEEAGKLL</sequence>
<comment type="caution">
    <text evidence="4">Lacks conserved residue(s) required for the propagation of feature annotation.</text>
</comment>
<evidence type="ECO:0000256" key="2">
    <source>
        <dbReference type="ARBA" id="ARBA00022801"/>
    </source>
</evidence>
<dbReference type="PANTHER" id="PTHR11280:SF5">
    <property type="entry name" value="GLUCOSAMINE-6-PHOSPHATE ISOMERASE"/>
    <property type="match status" value="1"/>
</dbReference>
<dbReference type="GO" id="GO:0005737">
    <property type="term" value="C:cytoplasm"/>
    <property type="evidence" value="ECO:0007669"/>
    <property type="project" value="TreeGrafter"/>
</dbReference>
<protein>
    <recommendedName>
        <fullName evidence="4">Glucosamine-6-phosphate deaminase</fullName>
        <ecNumber evidence="4">3.5.99.6</ecNumber>
    </recommendedName>
    <alternativeName>
        <fullName evidence="4">GlcN6P deaminase</fullName>
        <shortName evidence="4">GNPDA</shortName>
    </alternativeName>
    <alternativeName>
        <fullName evidence="4">Glucosamine-6-phosphate isomerase</fullName>
    </alternativeName>
</protein>
<feature type="active site" description="Proton acceptor; for ring-opening step" evidence="4">
    <location>
        <position position="138"/>
    </location>
</feature>
<dbReference type="HAMAP" id="MF_01241">
    <property type="entry name" value="GlcN6P_deamin"/>
    <property type="match status" value="1"/>
</dbReference>
<evidence type="ECO:0000256" key="1">
    <source>
        <dbReference type="ARBA" id="ARBA00000644"/>
    </source>
</evidence>
<feature type="active site" description="For ring-opening step" evidence="4">
    <location>
        <position position="143"/>
    </location>
</feature>
<feature type="active site" description="For ring-opening step" evidence="4">
    <location>
        <position position="136"/>
    </location>
</feature>
<evidence type="ECO:0000313" key="6">
    <source>
        <dbReference type="EMBL" id="KNF08157.1"/>
    </source>
</evidence>
<dbReference type="GO" id="GO:0042802">
    <property type="term" value="F:identical protein binding"/>
    <property type="evidence" value="ECO:0007669"/>
    <property type="project" value="TreeGrafter"/>
</dbReference>
<comment type="similarity">
    <text evidence="4">Belongs to the glucosamine/galactosamine-6-phosphate isomerase family. NagB subfamily.</text>
</comment>
<comment type="function">
    <text evidence="4">Catalyzes the reversible isomerization-deamination of glucosamine 6-phosphate (GlcN6P) to form fructose 6-phosphate (Fru6P) and ammonium ion.</text>
</comment>
<dbReference type="NCBIfam" id="TIGR00502">
    <property type="entry name" value="nagB"/>
    <property type="match status" value="1"/>
</dbReference>
<evidence type="ECO:0000256" key="3">
    <source>
        <dbReference type="ARBA" id="ARBA00023277"/>
    </source>
</evidence>
<reference evidence="7" key="1">
    <citation type="submission" date="2015-07" db="EMBL/GenBank/DDBJ databases">
        <title>Draft genome sequence of the purine-degrading Gottschalkia purinilyticum DSM 1384 (formerly Clostridium purinilyticum).</title>
        <authorList>
            <person name="Poehlein A."/>
            <person name="Schiel-Bengelsdorf B."/>
            <person name="Bengelsdorf F.R."/>
            <person name="Daniel R."/>
            <person name="Duerre P."/>
        </authorList>
    </citation>
    <scope>NUCLEOTIDE SEQUENCE [LARGE SCALE GENOMIC DNA]</scope>
    <source>
        <strain evidence="7">DSM 1384</strain>
    </source>
</reference>
<evidence type="ECO:0000313" key="7">
    <source>
        <dbReference type="Proteomes" id="UP000037267"/>
    </source>
</evidence>
<feature type="domain" description="Glucosamine/galactosamine-6-phosphate isomerase" evidence="5">
    <location>
        <begin position="10"/>
        <end position="228"/>
    </location>
</feature>
<dbReference type="InterPro" id="IPR037171">
    <property type="entry name" value="NagB/RpiA_transferase-like"/>
</dbReference>
<comment type="caution">
    <text evidence="6">The sequence shown here is derived from an EMBL/GenBank/DDBJ whole genome shotgun (WGS) entry which is preliminary data.</text>
</comment>
<dbReference type="SUPFAM" id="SSF100950">
    <property type="entry name" value="NagB/RpiA/CoA transferase-like"/>
    <property type="match status" value="1"/>
</dbReference>
<dbReference type="GO" id="GO:0005975">
    <property type="term" value="P:carbohydrate metabolic process"/>
    <property type="evidence" value="ECO:0007669"/>
    <property type="project" value="InterPro"/>
</dbReference>
<comment type="catalytic activity">
    <reaction evidence="1 4">
        <text>alpha-D-glucosamine 6-phosphate + H2O = beta-D-fructose 6-phosphate + NH4(+)</text>
        <dbReference type="Rhea" id="RHEA:12172"/>
        <dbReference type="ChEBI" id="CHEBI:15377"/>
        <dbReference type="ChEBI" id="CHEBI:28938"/>
        <dbReference type="ChEBI" id="CHEBI:57634"/>
        <dbReference type="ChEBI" id="CHEBI:75989"/>
        <dbReference type="EC" id="3.5.99.6"/>
    </reaction>
</comment>
<dbReference type="STRING" id="1503.CLPU_9c00530"/>
<dbReference type="OrthoDB" id="9791139at2"/>
<dbReference type="Pfam" id="PF01182">
    <property type="entry name" value="Glucosamine_iso"/>
    <property type="match status" value="1"/>
</dbReference>
<gene>
    <name evidence="4 6" type="primary">nagB</name>
    <name evidence="6" type="ORF">CLPU_9c00530</name>
</gene>
<dbReference type="PATRIC" id="fig|1503.3.peg.3333"/>
<keyword evidence="2 4" id="KW-0378">Hydrolase</keyword>
<dbReference type="Proteomes" id="UP000037267">
    <property type="component" value="Unassembled WGS sequence"/>
</dbReference>
<proteinExistence type="inferred from homology"/>
<dbReference type="AlphaFoldDB" id="A0A0L0W9N4"/>